<dbReference type="AlphaFoldDB" id="A0A426Z169"/>
<dbReference type="EMBL" id="AMZH03009026">
    <property type="protein sequence ID" value="RRT57719.1"/>
    <property type="molecule type" value="Genomic_DNA"/>
</dbReference>
<dbReference type="Proteomes" id="UP000287651">
    <property type="component" value="Unassembled WGS sequence"/>
</dbReference>
<evidence type="ECO:0000313" key="2">
    <source>
        <dbReference type="EMBL" id="RRT57719.1"/>
    </source>
</evidence>
<proteinExistence type="predicted"/>
<evidence type="ECO:0000256" key="1">
    <source>
        <dbReference type="SAM" id="MobiDB-lite"/>
    </source>
</evidence>
<feature type="region of interest" description="Disordered" evidence="1">
    <location>
        <begin position="50"/>
        <end position="75"/>
    </location>
</feature>
<gene>
    <name evidence="2" type="ORF">B296_00030554</name>
</gene>
<sequence>MSPEGLSYPKAKPWSERTWTRRSAIVSQRWDFRGVIDLLLSWRESIGRERDEEVENAEANSKYQERQKGRGQRTL</sequence>
<organism evidence="2 3">
    <name type="scientific">Ensete ventricosum</name>
    <name type="common">Abyssinian banana</name>
    <name type="synonym">Musa ensete</name>
    <dbReference type="NCBI Taxonomy" id="4639"/>
    <lineage>
        <taxon>Eukaryota</taxon>
        <taxon>Viridiplantae</taxon>
        <taxon>Streptophyta</taxon>
        <taxon>Embryophyta</taxon>
        <taxon>Tracheophyta</taxon>
        <taxon>Spermatophyta</taxon>
        <taxon>Magnoliopsida</taxon>
        <taxon>Liliopsida</taxon>
        <taxon>Zingiberales</taxon>
        <taxon>Musaceae</taxon>
        <taxon>Ensete</taxon>
    </lineage>
</organism>
<name>A0A426Z169_ENSVE</name>
<accession>A0A426Z169</accession>
<protein>
    <submittedName>
        <fullName evidence="2">Uncharacterized protein</fullName>
    </submittedName>
</protein>
<evidence type="ECO:0000313" key="3">
    <source>
        <dbReference type="Proteomes" id="UP000287651"/>
    </source>
</evidence>
<comment type="caution">
    <text evidence="2">The sequence shown here is derived from an EMBL/GenBank/DDBJ whole genome shotgun (WGS) entry which is preliminary data.</text>
</comment>
<reference evidence="2 3" key="1">
    <citation type="journal article" date="2014" name="Agronomy (Basel)">
        <title>A Draft Genome Sequence for Ensete ventricosum, the Drought-Tolerant Tree Against Hunger.</title>
        <authorList>
            <person name="Harrison J."/>
            <person name="Moore K.A."/>
            <person name="Paszkiewicz K."/>
            <person name="Jones T."/>
            <person name="Grant M."/>
            <person name="Ambacheew D."/>
            <person name="Muzemil S."/>
            <person name="Studholme D.J."/>
        </authorList>
    </citation>
    <scope>NUCLEOTIDE SEQUENCE [LARGE SCALE GENOMIC DNA]</scope>
</reference>